<dbReference type="InterPro" id="IPR004089">
    <property type="entry name" value="MCPsignal_dom"/>
</dbReference>
<dbReference type="OrthoDB" id="13222at2"/>
<reference evidence="9" key="1">
    <citation type="submission" date="2016-10" db="EMBL/GenBank/DDBJ databases">
        <authorList>
            <person name="Varghese N."/>
            <person name="Submissions S."/>
        </authorList>
    </citation>
    <scope>NUCLEOTIDE SEQUENCE [LARGE SCALE GENOMIC DNA]</scope>
    <source>
        <strain evidence="9">XBD2006</strain>
    </source>
</reference>
<keyword evidence="5" id="KW-1133">Transmembrane helix</keyword>
<dbReference type="InterPro" id="IPR003660">
    <property type="entry name" value="HAMP_dom"/>
</dbReference>
<name>A0A1G5AAX8_9FIRM</name>
<keyword evidence="9" id="KW-1185">Reference proteome</keyword>
<proteinExistence type="inferred from homology"/>
<dbReference type="PROSITE" id="PS50111">
    <property type="entry name" value="CHEMOTAXIS_TRANSDUC_2"/>
    <property type="match status" value="1"/>
</dbReference>
<dbReference type="PANTHER" id="PTHR32089">
    <property type="entry name" value="METHYL-ACCEPTING CHEMOTAXIS PROTEIN MCPB"/>
    <property type="match status" value="1"/>
</dbReference>
<dbReference type="CDD" id="cd06225">
    <property type="entry name" value="HAMP"/>
    <property type="match status" value="1"/>
</dbReference>
<feature type="domain" description="Methyl-accepting transducer" evidence="6">
    <location>
        <begin position="405"/>
        <end position="655"/>
    </location>
</feature>
<keyword evidence="5" id="KW-0472">Membrane</keyword>
<dbReference type="RefSeq" id="WP_074460933.1">
    <property type="nucleotide sequence ID" value="NZ_FMUR01000003.1"/>
</dbReference>
<feature type="domain" description="HAMP" evidence="7">
    <location>
        <begin position="334"/>
        <end position="386"/>
    </location>
</feature>
<evidence type="ECO:0000256" key="1">
    <source>
        <dbReference type="ARBA" id="ARBA00023224"/>
    </source>
</evidence>
<keyword evidence="1 3" id="KW-0807">Transducer</keyword>
<sequence length="691" mass="73306">MKKLNSLRVKLTAFFLIPVTFIIIVGYTAYSIASSGTQETYESNAVTALQQMANYYELTFSVVEGKTEQLSGLSELKNYYGGAYTDTEESRNALSEIYRSARNLAQSDNIVGDMSILAYKQTSFSVANGNYLMFNYGGSSAAAEFDKTGDSSLLSASPNAGAWMGTRVFIDSYQGANAIEGIPYCAVYVEPFYDSLGEKLGYISTDIRLDTSLVALERINLGEGSTFAFITSDGVETNMDGKSNANETIFANTTFFEDIKASSESSGVEWMKDATDKKVYLYVYAKVGESGAVICGRIPETVISGSVNNIRVASVIAVILATVVSSIVGIIVSNSIGSTVKGISDGFEQAAQGDLTISITSKRRDEFGALSGSASKMIENTKRLLLKISATADSLKKSSDDIGGASESLVTASENITSSVDEIRLGLDQQAHDAQGCLDEADVLTDKIEVVRKNVQAIGDMASDADESVKNGIEAVENLKTKANETSEVTNGVIEDIEALAKETSSIGNIIATIDEIARRTNLLSLNASIEAARAGAAGKGFSVVAEEIRMLAEQSAVSAGEIGNIITTVTAKTEQTATAAKHAEEIVKQQEEAVEATLSEFNVINENFKTIADHLKEIGLQVADMEKAKVNTLSAIDGISAVSEEAAASSSEVGNTALDAQNAAKNLNDVIKDLRGAADSLTTELTGFKL</sequence>
<dbReference type="SUPFAM" id="SSF58104">
    <property type="entry name" value="Methyl-accepting chemotaxis protein (MCP) signaling domain"/>
    <property type="match status" value="1"/>
</dbReference>
<evidence type="ECO:0000313" key="9">
    <source>
        <dbReference type="Proteomes" id="UP000183047"/>
    </source>
</evidence>
<evidence type="ECO:0000259" key="7">
    <source>
        <dbReference type="PROSITE" id="PS50885"/>
    </source>
</evidence>
<feature type="transmembrane region" description="Helical" evidence="5">
    <location>
        <begin position="12"/>
        <end position="30"/>
    </location>
</feature>
<feature type="coiled-coil region" evidence="4">
    <location>
        <begin position="658"/>
        <end position="685"/>
    </location>
</feature>
<gene>
    <name evidence="8" type="ORF">SAMN02910451_00048</name>
</gene>
<dbReference type="Proteomes" id="UP000183047">
    <property type="component" value="Unassembled WGS sequence"/>
</dbReference>
<accession>A0A1G5AAX8</accession>
<evidence type="ECO:0000256" key="3">
    <source>
        <dbReference type="PROSITE-ProRule" id="PRU00284"/>
    </source>
</evidence>
<evidence type="ECO:0000256" key="2">
    <source>
        <dbReference type="ARBA" id="ARBA00029447"/>
    </source>
</evidence>
<keyword evidence="4" id="KW-0175">Coiled coil</keyword>
<comment type="similarity">
    <text evidence="2">Belongs to the methyl-accepting chemotaxis (MCP) protein family.</text>
</comment>
<organism evidence="8 9">
    <name type="scientific">Butyrivibrio hungatei</name>
    <dbReference type="NCBI Taxonomy" id="185008"/>
    <lineage>
        <taxon>Bacteria</taxon>
        <taxon>Bacillati</taxon>
        <taxon>Bacillota</taxon>
        <taxon>Clostridia</taxon>
        <taxon>Lachnospirales</taxon>
        <taxon>Lachnospiraceae</taxon>
        <taxon>Butyrivibrio</taxon>
    </lineage>
</organism>
<dbReference type="AlphaFoldDB" id="A0A1G5AAX8"/>
<dbReference type="EMBL" id="FMUR01000003">
    <property type="protein sequence ID" value="SCX75016.1"/>
    <property type="molecule type" value="Genomic_DNA"/>
</dbReference>
<evidence type="ECO:0000313" key="8">
    <source>
        <dbReference type="EMBL" id="SCX75016.1"/>
    </source>
</evidence>
<evidence type="ECO:0000256" key="5">
    <source>
        <dbReference type="SAM" id="Phobius"/>
    </source>
</evidence>
<dbReference type="GO" id="GO:0016020">
    <property type="term" value="C:membrane"/>
    <property type="evidence" value="ECO:0007669"/>
    <property type="project" value="InterPro"/>
</dbReference>
<dbReference type="SMART" id="SM00283">
    <property type="entry name" value="MA"/>
    <property type="match status" value="1"/>
</dbReference>
<dbReference type="Gene3D" id="1.10.287.950">
    <property type="entry name" value="Methyl-accepting chemotaxis protein"/>
    <property type="match status" value="1"/>
</dbReference>
<dbReference type="PROSITE" id="PS50885">
    <property type="entry name" value="HAMP"/>
    <property type="match status" value="1"/>
</dbReference>
<dbReference type="PANTHER" id="PTHR32089:SF112">
    <property type="entry name" value="LYSOZYME-LIKE PROTEIN-RELATED"/>
    <property type="match status" value="1"/>
</dbReference>
<dbReference type="Pfam" id="PF00015">
    <property type="entry name" value="MCPsignal"/>
    <property type="match status" value="1"/>
</dbReference>
<evidence type="ECO:0000259" key="6">
    <source>
        <dbReference type="PROSITE" id="PS50111"/>
    </source>
</evidence>
<evidence type="ECO:0000256" key="4">
    <source>
        <dbReference type="SAM" id="Coils"/>
    </source>
</evidence>
<keyword evidence="5" id="KW-0812">Transmembrane</keyword>
<protein>
    <submittedName>
        <fullName evidence="8">Methyl-accepting chemotaxis protein</fullName>
    </submittedName>
</protein>
<dbReference type="Gene3D" id="6.10.340.10">
    <property type="match status" value="1"/>
</dbReference>
<dbReference type="GO" id="GO:0007165">
    <property type="term" value="P:signal transduction"/>
    <property type="evidence" value="ECO:0007669"/>
    <property type="project" value="UniProtKB-KW"/>
</dbReference>